<dbReference type="Proteomes" id="UP000327493">
    <property type="component" value="Chromosome 2"/>
</dbReference>
<feature type="compositionally biased region" description="Low complexity" evidence="1">
    <location>
        <begin position="174"/>
        <end position="183"/>
    </location>
</feature>
<feature type="region of interest" description="Disordered" evidence="1">
    <location>
        <begin position="145"/>
        <end position="183"/>
    </location>
</feature>
<sequence length="183" mass="19998">MELITAAALIFLLCFQIQNTGAFPVRHNLEDTSGNGKQGSFVRETVAAKTRNENPPCQIFPVTDDPLTTTPLPPISVKKLRQTPLPHVLYQPIMPYFVLQYPVKGGSYVYGQGDARFIQGGGQLVPHSPVGASGSLPAPRWFLDHRRGKRLPVGPQSNQKGNQRAPLQAQSFDSTSSETSSEE</sequence>
<comment type="caution">
    <text evidence="3">The sequence shown here is derived from an EMBL/GenBank/DDBJ whole genome shotgun (WGS) entry which is preliminary data.</text>
</comment>
<evidence type="ECO:0000313" key="4">
    <source>
        <dbReference type="Proteomes" id="UP000327493"/>
    </source>
</evidence>
<name>A0A5J5DN49_9PERO</name>
<keyword evidence="4" id="KW-1185">Reference proteome</keyword>
<feature type="chain" id="PRO_5023827525" evidence="2">
    <location>
        <begin position="23"/>
        <end position="183"/>
    </location>
</feature>
<proteinExistence type="predicted"/>
<keyword evidence="2" id="KW-0732">Signal</keyword>
<organism evidence="3 4">
    <name type="scientific">Etheostoma spectabile</name>
    <name type="common">orangethroat darter</name>
    <dbReference type="NCBI Taxonomy" id="54343"/>
    <lineage>
        <taxon>Eukaryota</taxon>
        <taxon>Metazoa</taxon>
        <taxon>Chordata</taxon>
        <taxon>Craniata</taxon>
        <taxon>Vertebrata</taxon>
        <taxon>Euteleostomi</taxon>
        <taxon>Actinopterygii</taxon>
        <taxon>Neopterygii</taxon>
        <taxon>Teleostei</taxon>
        <taxon>Neoteleostei</taxon>
        <taxon>Acanthomorphata</taxon>
        <taxon>Eupercaria</taxon>
        <taxon>Perciformes</taxon>
        <taxon>Percoidei</taxon>
        <taxon>Percidae</taxon>
        <taxon>Etheostomatinae</taxon>
        <taxon>Etheostoma</taxon>
    </lineage>
</organism>
<dbReference type="AlphaFoldDB" id="A0A5J5DN49"/>
<gene>
    <name evidence="3" type="ORF">FQN60_011835</name>
</gene>
<feature type="non-terminal residue" evidence="3">
    <location>
        <position position="183"/>
    </location>
</feature>
<feature type="signal peptide" evidence="2">
    <location>
        <begin position="1"/>
        <end position="22"/>
    </location>
</feature>
<accession>A0A5J5DN49</accession>
<evidence type="ECO:0000256" key="2">
    <source>
        <dbReference type="SAM" id="SignalP"/>
    </source>
</evidence>
<evidence type="ECO:0000256" key="1">
    <source>
        <dbReference type="SAM" id="MobiDB-lite"/>
    </source>
</evidence>
<reference evidence="3 4" key="1">
    <citation type="submission" date="2019-08" db="EMBL/GenBank/DDBJ databases">
        <title>A chromosome-level genome assembly, high-density linkage maps, and genome scans reveal the genomic architecture of hybrid incompatibilities underlying speciation via character displacement in darters (Percidae: Etheostominae).</title>
        <authorList>
            <person name="Moran R.L."/>
            <person name="Catchen J.M."/>
            <person name="Fuller R.C."/>
        </authorList>
    </citation>
    <scope>NUCLEOTIDE SEQUENCE [LARGE SCALE GENOMIC DNA]</scope>
    <source>
        <strain evidence="3">EspeVRDwgs_2016</strain>
        <tissue evidence="3">Muscle</tissue>
    </source>
</reference>
<evidence type="ECO:0000313" key="3">
    <source>
        <dbReference type="EMBL" id="KAA8594700.1"/>
    </source>
</evidence>
<protein>
    <submittedName>
        <fullName evidence="3">Uncharacterized protein</fullName>
    </submittedName>
</protein>
<dbReference type="EMBL" id="VOFY01000002">
    <property type="protein sequence ID" value="KAA8594700.1"/>
    <property type="molecule type" value="Genomic_DNA"/>
</dbReference>